<dbReference type="Pfam" id="PF00677">
    <property type="entry name" value="Lum_binding"/>
    <property type="match status" value="2"/>
</dbReference>
<evidence type="ECO:0000313" key="12">
    <source>
        <dbReference type="EMBL" id="MDP8568734.1"/>
    </source>
</evidence>
<accession>A0ABT9JW84</accession>
<dbReference type="NCBIfam" id="NF006767">
    <property type="entry name" value="PRK09289.1"/>
    <property type="match status" value="1"/>
</dbReference>
<dbReference type="Gene3D" id="2.40.30.20">
    <property type="match status" value="2"/>
</dbReference>
<dbReference type="PIRSF" id="PIRSF000498">
    <property type="entry name" value="Riboflavin_syn_A"/>
    <property type="match status" value="1"/>
</dbReference>
<evidence type="ECO:0000256" key="5">
    <source>
        <dbReference type="ARBA" id="ARBA00013950"/>
    </source>
</evidence>
<dbReference type="PANTHER" id="PTHR21098:SF12">
    <property type="entry name" value="RIBOFLAVIN SYNTHASE"/>
    <property type="match status" value="1"/>
</dbReference>
<dbReference type="InterPro" id="IPR023366">
    <property type="entry name" value="ATP_synth_asu-like_sf"/>
</dbReference>
<evidence type="ECO:0000313" key="13">
    <source>
        <dbReference type="Proteomes" id="UP001225906"/>
    </source>
</evidence>
<keyword evidence="6" id="KW-0686">Riboflavin biosynthesis</keyword>
<dbReference type="CDD" id="cd00402">
    <property type="entry name" value="Riboflavin_synthase_like"/>
    <property type="match status" value="1"/>
</dbReference>
<dbReference type="RefSeq" id="WP_306390486.1">
    <property type="nucleotide sequence ID" value="NZ_JAVCAP010000032.1"/>
</dbReference>
<evidence type="ECO:0000256" key="3">
    <source>
        <dbReference type="ARBA" id="ARBA00004887"/>
    </source>
</evidence>
<keyword evidence="13" id="KW-1185">Reference proteome</keyword>
<feature type="repeat" description="Lumazine-binding" evidence="10">
    <location>
        <begin position="96"/>
        <end position="192"/>
    </location>
</feature>
<evidence type="ECO:0000256" key="7">
    <source>
        <dbReference type="ARBA" id="ARBA00022679"/>
    </source>
</evidence>
<dbReference type="InterPro" id="IPR001783">
    <property type="entry name" value="Lumazine-bd"/>
</dbReference>
<comment type="function">
    <text evidence="2">Catalyzes the dismutation of two molecules of 6,7-dimethyl-8-ribityllumazine, resulting in the formation of riboflavin and 5-amino-6-(D-ribitylamino)uracil.</text>
</comment>
<dbReference type="InterPro" id="IPR017938">
    <property type="entry name" value="Riboflavin_synthase-like_b-brl"/>
</dbReference>
<evidence type="ECO:0000256" key="4">
    <source>
        <dbReference type="ARBA" id="ARBA00012827"/>
    </source>
</evidence>
<dbReference type="Proteomes" id="UP001225906">
    <property type="component" value="Unassembled WGS sequence"/>
</dbReference>
<comment type="caution">
    <text evidence="12">The sequence shown here is derived from an EMBL/GenBank/DDBJ whole genome shotgun (WGS) entry which is preliminary data.</text>
</comment>
<feature type="domain" description="Lumazine-binding" evidence="11">
    <location>
        <begin position="96"/>
        <end position="192"/>
    </location>
</feature>
<keyword evidence="7 12" id="KW-0808">Transferase</keyword>
<dbReference type="PANTHER" id="PTHR21098">
    <property type="entry name" value="RIBOFLAVIN SYNTHASE ALPHA CHAIN"/>
    <property type="match status" value="1"/>
</dbReference>
<dbReference type="EC" id="2.5.1.9" evidence="4 9"/>
<name>A0ABT9JW84_9PROT</name>
<protein>
    <recommendedName>
        <fullName evidence="5 9">Riboflavin synthase</fullName>
        <ecNumber evidence="4 9">2.5.1.9</ecNumber>
    </recommendedName>
</protein>
<evidence type="ECO:0000256" key="2">
    <source>
        <dbReference type="ARBA" id="ARBA00002803"/>
    </source>
</evidence>
<sequence length="198" mass="21196">MFTGIIQAVGRITDITAKGEDYALTIATAELDMQDVQLGDSIAVNGVCLTVTAFDAHSFQVIVSKATLEVTTGLGSLSAVNLEKAMRLSDRLGGHLVTGHVDGVGKITTLSPVGECWLLTISTPHAISKYIAKKGSLCVNGISLTVNAIGNDEVSINLIPHTMQHTSMQQMQAGDQVNLEIDLIARYVERMQAWEQET</sequence>
<evidence type="ECO:0000256" key="6">
    <source>
        <dbReference type="ARBA" id="ARBA00022619"/>
    </source>
</evidence>
<feature type="repeat" description="Lumazine-binding" evidence="10">
    <location>
        <begin position="1"/>
        <end position="95"/>
    </location>
</feature>
<dbReference type="NCBIfam" id="NF009566">
    <property type="entry name" value="PRK13020.1"/>
    <property type="match status" value="1"/>
</dbReference>
<evidence type="ECO:0000256" key="8">
    <source>
        <dbReference type="ARBA" id="ARBA00022737"/>
    </source>
</evidence>
<dbReference type="PROSITE" id="PS51177">
    <property type="entry name" value="LUMAZINE_BIND"/>
    <property type="match status" value="2"/>
</dbReference>
<dbReference type="SUPFAM" id="SSF63380">
    <property type="entry name" value="Riboflavin synthase domain-like"/>
    <property type="match status" value="2"/>
</dbReference>
<dbReference type="GO" id="GO:0004746">
    <property type="term" value="F:riboflavin synthase activity"/>
    <property type="evidence" value="ECO:0007669"/>
    <property type="project" value="UniProtKB-EC"/>
</dbReference>
<organism evidence="12 13">
    <name type="scientific">Methylophilus aquaticus</name>
    <dbReference type="NCBI Taxonomy" id="1971610"/>
    <lineage>
        <taxon>Bacteria</taxon>
        <taxon>Pseudomonadati</taxon>
        <taxon>Pseudomonadota</taxon>
        <taxon>Betaproteobacteria</taxon>
        <taxon>Nitrosomonadales</taxon>
        <taxon>Methylophilaceae</taxon>
        <taxon>Methylophilus</taxon>
    </lineage>
</organism>
<evidence type="ECO:0000256" key="9">
    <source>
        <dbReference type="NCBIfam" id="TIGR00187"/>
    </source>
</evidence>
<comment type="pathway">
    <text evidence="3">Cofactor biosynthesis; riboflavin biosynthesis; riboflavin from 2-hydroxy-3-oxobutyl phosphate and 5-amino-6-(D-ribitylamino)uracil: step 2/2.</text>
</comment>
<evidence type="ECO:0000256" key="10">
    <source>
        <dbReference type="PROSITE-ProRule" id="PRU00524"/>
    </source>
</evidence>
<reference evidence="13" key="1">
    <citation type="journal article" date="2019" name="Int. J. Syst. Evol. Microbiol.">
        <title>The Global Catalogue of Microorganisms (GCM) 10K type strain sequencing project: providing services to taxonomists for standard genome sequencing and annotation.</title>
        <authorList>
            <consortium name="The Broad Institute Genomics Platform"/>
            <consortium name="The Broad Institute Genome Sequencing Center for Infectious Disease"/>
            <person name="Wu L."/>
            <person name="Ma J."/>
        </authorList>
    </citation>
    <scope>NUCLEOTIDE SEQUENCE [LARGE SCALE GENOMIC DNA]</scope>
    <source>
        <strain evidence="13">VKM B-3159</strain>
    </source>
</reference>
<dbReference type="InterPro" id="IPR026017">
    <property type="entry name" value="Lumazine-bd_dom"/>
</dbReference>
<keyword evidence="8" id="KW-0677">Repeat</keyword>
<feature type="domain" description="Lumazine-binding" evidence="11">
    <location>
        <begin position="1"/>
        <end position="95"/>
    </location>
</feature>
<evidence type="ECO:0000256" key="1">
    <source>
        <dbReference type="ARBA" id="ARBA00000968"/>
    </source>
</evidence>
<dbReference type="EMBL" id="JAVCAP010000032">
    <property type="protein sequence ID" value="MDP8568734.1"/>
    <property type="molecule type" value="Genomic_DNA"/>
</dbReference>
<evidence type="ECO:0000259" key="11">
    <source>
        <dbReference type="PROSITE" id="PS51177"/>
    </source>
</evidence>
<proteinExistence type="predicted"/>
<gene>
    <name evidence="12" type="ORF">Q9291_12825</name>
</gene>
<dbReference type="NCBIfam" id="TIGR00187">
    <property type="entry name" value="ribE"/>
    <property type="match status" value="1"/>
</dbReference>
<comment type="catalytic activity">
    <reaction evidence="1">
        <text>2 6,7-dimethyl-8-(1-D-ribityl)lumazine + H(+) = 5-amino-6-(D-ribitylamino)uracil + riboflavin</text>
        <dbReference type="Rhea" id="RHEA:20772"/>
        <dbReference type="ChEBI" id="CHEBI:15378"/>
        <dbReference type="ChEBI" id="CHEBI:15934"/>
        <dbReference type="ChEBI" id="CHEBI:57986"/>
        <dbReference type="ChEBI" id="CHEBI:58201"/>
        <dbReference type="EC" id="2.5.1.9"/>
    </reaction>
</comment>